<dbReference type="STRING" id="1280949.HAD_05185"/>
<proteinExistence type="predicted"/>
<dbReference type="AlphaFoldDB" id="A0A069E4N6"/>
<dbReference type="PATRIC" id="fig|1280949.3.peg.1059"/>
<sequence length="130" mass="13470">MSLLSAVALMAMIVRGLVPAGYMLAAADTPGDFVSIVICHGDGTDGTQALLDLKNGKIVDPEEIPGQTDDGKNQACPYAMSAHFTPVDVSGKLAEPVEAPARFLTQFDYIVPGRGLAAPPPPARGPPLTI</sequence>
<dbReference type="Pfam" id="PF11162">
    <property type="entry name" value="DUF2946"/>
    <property type="match status" value="1"/>
</dbReference>
<feature type="chain" id="PRO_5001660688" description="Lipoprotein" evidence="1">
    <location>
        <begin position="21"/>
        <end position="130"/>
    </location>
</feature>
<dbReference type="RefSeq" id="WP_035569804.1">
    <property type="nucleotide sequence ID" value="NZ_ARYH01000001.1"/>
</dbReference>
<keyword evidence="1" id="KW-0732">Signal</keyword>
<dbReference type="OrthoDB" id="7619839at2"/>
<dbReference type="EMBL" id="ARYH01000001">
    <property type="protein sequence ID" value="KCZ85048.1"/>
    <property type="molecule type" value="Genomic_DNA"/>
</dbReference>
<reference evidence="2 3" key="1">
    <citation type="journal article" date="2014" name="Antonie Van Leeuwenhoek">
        <title>Hyphomonas beringensis sp. nov. and Hyphomonas chukchiensis sp. nov., isolated from surface seawater of the Bering Sea and Chukchi Sea.</title>
        <authorList>
            <person name="Li C."/>
            <person name="Lai Q."/>
            <person name="Li G."/>
            <person name="Dong C."/>
            <person name="Wang J."/>
            <person name="Liao Y."/>
            <person name="Shao Z."/>
        </authorList>
    </citation>
    <scope>NUCLEOTIDE SEQUENCE [LARGE SCALE GENOMIC DNA]</scope>
    <source>
        <strain evidence="2 3">MHS-3</strain>
    </source>
</reference>
<evidence type="ECO:0000313" key="2">
    <source>
        <dbReference type="EMBL" id="KCZ85048.1"/>
    </source>
</evidence>
<feature type="signal peptide" evidence="1">
    <location>
        <begin position="1"/>
        <end position="20"/>
    </location>
</feature>
<dbReference type="InterPro" id="IPR021333">
    <property type="entry name" value="DUF2946"/>
</dbReference>
<organism evidence="2 3">
    <name type="scientific">Hyphomonas adhaerens MHS-3</name>
    <dbReference type="NCBI Taxonomy" id="1280949"/>
    <lineage>
        <taxon>Bacteria</taxon>
        <taxon>Pseudomonadati</taxon>
        <taxon>Pseudomonadota</taxon>
        <taxon>Alphaproteobacteria</taxon>
        <taxon>Hyphomonadales</taxon>
        <taxon>Hyphomonadaceae</taxon>
        <taxon>Hyphomonas</taxon>
    </lineage>
</organism>
<name>A0A069E4N6_9PROT</name>
<dbReference type="Proteomes" id="UP000027446">
    <property type="component" value="Unassembled WGS sequence"/>
</dbReference>
<keyword evidence="3" id="KW-1185">Reference proteome</keyword>
<dbReference type="eggNOG" id="ENOG5030V99">
    <property type="taxonomic scope" value="Bacteria"/>
</dbReference>
<evidence type="ECO:0008006" key="4">
    <source>
        <dbReference type="Google" id="ProtNLM"/>
    </source>
</evidence>
<accession>A0A069E4N6</accession>
<protein>
    <recommendedName>
        <fullName evidence="4">Lipoprotein</fullName>
    </recommendedName>
</protein>
<evidence type="ECO:0000313" key="3">
    <source>
        <dbReference type="Proteomes" id="UP000027446"/>
    </source>
</evidence>
<comment type="caution">
    <text evidence="2">The sequence shown here is derived from an EMBL/GenBank/DDBJ whole genome shotgun (WGS) entry which is preliminary data.</text>
</comment>
<gene>
    <name evidence="2" type="ORF">HAD_05185</name>
</gene>
<evidence type="ECO:0000256" key="1">
    <source>
        <dbReference type="SAM" id="SignalP"/>
    </source>
</evidence>